<feature type="transmembrane region" description="Helical" evidence="1">
    <location>
        <begin position="105"/>
        <end position="128"/>
    </location>
</feature>
<feature type="transmembrane region" description="Helical" evidence="1">
    <location>
        <begin position="45"/>
        <end position="66"/>
    </location>
</feature>
<dbReference type="AlphaFoldDB" id="A0AAP0FRB9"/>
<proteinExistence type="predicted"/>
<dbReference type="GO" id="GO:0016020">
    <property type="term" value="C:membrane"/>
    <property type="evidence" value="ECO:0007669"/>
    <property type="project" value="TreeGrafter"/>
</dbReference>
<feature type="transmembrane region" description="Helical" evidence="1">
    <location>
        <begin position="217"/>
        <end position="245"/>
    </location>
</feature>
<evidence type="ECO:0008006" key="4">
    <source>
        <dbReference type="Google" id="ProtNLM"/>
    </source>
</evidence>
<dbReference type="EMBL" id="JBBNAF010000010">
    <property type="protein sequence ID" value="KAK9108114.1"/>
    <property type="molecule type" value="Genomic_DNA"/>
</dbReference>
<dbReference type="PANTHER" id="PTHR12242">
    <property type="entry name" value="OS02G0130600 PROTEIN-RELATED"/>
    <property type="match status" value="1"/>
</dbReference>
<evidence type="ECO:0000256" key="1">
    <source>
        <dbReference type="SAM" id="Phobius"/>
    </source>
</evidence>
<keyword evidence="1" id="KW-1133">Transmembrane helix</keyword>
<name>A0AAP0FRB9_9MAGN</name>
<feature type="transmembrane region" description="Helical" evidence="1">
    <location>
        <begin position="251"/>
        <end position="272"/>
    </location>
</feature>
<feature type="transmembrane region" description="Helical" evidence="1">
    <location>
        <begin position="321"/>
        <end position="341"/>
    </location>
</feature>
<accession>A0AAP0FRB9</accession>
<feature type="transmembrane region" description="Helical" evidence="1">
    <location>
        <begin position="284"/>
        <end position="309"/>
    </location>
</feature>
<sequence>MSGSLDVGVENGVKFSMDLITGHSKVTWQPKMTVDTTAPSYWLNWRFFICAFWITSFIVVASYLIWKHEGSNQSKSNREEAQQETKVSLYDDEVWKPCLKTIHPAWLLGFRVIAFFLLIALLIANAAVDGGAIFYYYTQWTFLLVVIYFGLGSVLSIHGCYQYCNKVGGYRLGYDTEQGSNAVPTHEENANGHDTTKNINPPGQNYARKPADVWGHVFQVIFQMAAGAVLLTDFVFWLLILPFLAIKDYDLSFLLIGVHSVNAIFLFGDTALNCLRFQWFRIAYFILWTAVFVIFQWIVHGCISLWWPYPFLDLSSRYAPVWYLAVALMHIPCYTLFALIIRLKHFLWFKYFPQSYQCSR</sequence>
<keyword evidence="1" id="KW-0472">Membrane</keyword>
<organism evidence="2 3">
    <name type="scientific">Stephania yunnanensis</name>
    <dbReference type="NCBI Taxonomy" id="152371"/>
    <lineage>
        <taxon>Eukaryota</taxon>
        <taxon>Viridiplantae</taxon>
        <taxon>Streptophyta</taxon>
        <taxon>Embryophyta</taxon>
        <taxon>Tracheophyta</taxon>
        <taxon>Spermatophyta</taxon>
        <taxon>Magnoliopsida</taxon>
        <taxon>Ranunculales</taxon>
        <taxon>Menispermaceae</taxon>
        <taxon>Menispermoideae</taxon>
        <taxon>Cissampelideae</taxon>
        <taxon>Stephania</taxon>
    </lineage>
</organism>
<keyword evidence="3" id="KW-1185">Reference proteome</keyword>
<feature type="transmembrane region" description="Helical" evidence="1">
    <location>
        <begin position="140"/>
        <end position="161"/>
    </location>
</feature>
<protein>
    <recommendedName>
        <fullName evidence="4">Transmembrane protein</fullName>
    </recommendedName>
</protein>
<evidence type="ECO:0000313" key="2">
    <source>
        <dbReference type="EMBL" id="KAK9108114.1"/>
    </source>
</evidence>
<comment type="caution">
    <text evidence="2">The sequence shown here is derived from an EMBL/GenBank/DDBJ whole genome shotgun (WGS) entry which is preliminary data.</text>
</comment>
<reference evidence="2 3" key="1">
    <citation type="submission" date="2024-01" db="EMBL/GenBank/DDBJ databases">
        <title>Genome assemblies of Stephania.</title>
        <authorList>
            <person name="Yang L."/>
        </authorList>
    </citation>
    <scope>NUCLEOTIDE SEQUENCE [LARGE SCALE GENOMIC DNA]</scope>
    <source>
        <strain evidence="2">YNDBR</strain>
        <tissue evidence="2">Leaf</tissue>
    </source>
</reference>
<evidence type="ECO:0000313" key="3">
    <source>
        <dbReference type="Proteomes" id="UP001420932"/>
    </source>
</evidence>
<gene>
    <name evidence="2" type="ORF">Syun_024125</name>
</gene>
<dbReference type="Proteomes" id="UP001420932">
    <property type="component" value="Unassembled WGS sequence"/>
</dbReference>
<dbReference type="PANTHER" id="PTHR12242:SF22">
    <property type="entry name" value="OS02G0130600 PROTEIN"/>
    <property type="match status" value="1"/>
</dbReference>
<keyword evidence="1" id="KW-0812">Transmembrane</keyword>